<dbReference type="InterPro" id="IPR000034">
    <property type="entry name" value="Laminin_IV"/>
</dbReference>
<reference evidence="6" key="2">
    <citation type="submission" date="2025-08" db="UniProtKB">
        <authorList>
            <consortium name="Ensembl"/>
        </authorList>
    </citation>
    <scope>IDENTIFICATION</scope>
    <source>
        <strain evidence="6">Isolate ISIS603380</strain>
    </source>
</reference>
<sequence length="145" mass="15815">ASHSCLQVSSYGGTLRYELHSETQRGDVFIPTESRPDVVLQGNQMSITFLEPAYPAPGHPHHGQLQLVEGNFRHTETHNAVSREELMMVLAGLDQLQIRALFSQIASAISLRRVALEVTNVGGRGPPASSVELCMCPANYRGDSC</sequence>
<keyword evidence="1" id="KW-0732">Signal</keyword>
<organism evidence="6 7">
    <name type="scientific">Loxodonta africana</name>
    <name type="common">African elephant</name>
    <dbReference type="NCBI Taxonomy" id="9785"/>
    <lineage>
        <taxon>Eukaryota</taxon>
        <taxon>Metazoa</taxon>
        <taxon>Chordata</taxon>
        <taxon>Craniata</taxon>
        <taxon>Vertebrata</taxon>
        <taxon>Euteleostomi</taxon>
        <taxon>Mammalia</taxon>
        <taxon>Eutheria</taxon>
        <taxon>Afrotheria</taxon>
        <taxon>Proboscidea</taxon>
        <taxon>Elephantidae</taxon>
        <taxon>Loxodonta</taxon>
    </lineage>
</organism>
<evidence type="ECO:0000313" key="7">
    <source>
        <dbReference type="Proteomes" id="UP000007646"/>
    </source>
</evidence>
<evidence type="ECO:0000256" key="1">
    <source>
        <dbReference type="ARBA" id="ARBA00022729"/>
    </source>
</evidence>
<keyword evidence="4" id="KW-0325">Glycoprotein</keyword>
<reference evidence="6 7" key="1">
    <citation type="submission" date="2009-06" db="EMBL/GenBank/DDBJ databases">
        <title>The Genome Sequence of Loxodonta africana (African elephant).</title>
        <authorList>
            <person name="Di Palma F."/>
            <person name="Heiman D."/>
            <person name="Young S."/>
            <person name="Johnson J."/>
            <person name="Lander E.S."/>
            <person name="Lindblad-Toh K."/>
        </authorList>
    </citation>
    <scope>NUCLEOTIDE SEQUENCE [LARGE SCALE GENOMIC DNA]</scope>
    <source>
        <strain evidence="6 7">Isolate ISIS603380</strain>
    </source>
</reference>
<evidence type="ECO:0000256" key="4">
    <source>
        <dbReference type="ARBA" id="ARBA00023180"/>
    </source>
</evidence>
<keyword evidence="7" id="KW-1185">Reference proteome</keyword>
<dbReference type="SMART" id="SM00281">
    <property type="entry name" value="LamB"/>
    <property type="match status" value="1"/>
</dbReference>
<evidence type="ECO:0000313" key="6">
    <source>
        <dbReference type="Ensembl" id="ENSLAFP00000023892.1"/>
    </source>
</evidence>
<evidence type="ECO:0000259" key="5">
    <source>
        <dbReference type="PROSITE" id="PS51115"/>
    </source>
</evidence>
<proteinExistence type="predicted"/>
<keyword evidence="3" id="KW-1015">Disulfide bond</keyword>
<evidence type="ECO:0000256" key="3">
    <source>
        <dbReference type="ARBA" id="ARBA00023157"/>
    </source>
</evidence>
<dbReference type="Proteomes" id="UP000007646">
    <property type="component" value="Unassembled WGS sequence"/>
</dbReference>
<dbReference type="InParanoid" id="G3U7T4"/>
<dbReference type="PROSITE" id="PS51115">
    <property type="entry name" value="LAMININ_IVA"/>
    <property type="match status" value="1"/>
</dbReference>
<dbReference type="STRING" id="9785.ENSLAFP00000023892"/>
<dbReference type="OMA" id="YSMVIAR"/>
<dbReference type="AlphaFoldDB" id="G3U7T4"/>
<feature type="domain" description="Laminin IV type A" evidence="5">
    <location>
        <begin position="1"/>
        <end position="133"/>
    </location>
</feature>
<accession>G3U7T4</accession>
<dbReference type="Ensembl" id="ENSLAFT00000030468.1">
    <property type="protein sequence ID" value="ENSLAFP00000023892.1"/>
    <property type="gene ID" value="ENSLAFG00000028993.1"/>
</dbReference>
<dbReference type="HOGENOM" id="CLU_1791283_0_0_1"/>
<dbReference type="eggNOG" id="KOG1836">
    <property type="taxonomic scope" value="Eukaryota"/>
</dbReference>
<protein>
    <recommendedName>
        <fullName evidence="5">Laminin IV type A domain-containing protein</fullName>
    </recommendedName>
</protein>
<keyword evidence="2" id="KW-0677">Repeat</keyword>
<dbReference type="GeneTree" id="ENSGT00940000156537"/>
<name>G3U7T4_LOXAF</name>
<evidence type="ECO:0000256" key="2">
    <source>
        <dbReference type="ARBA" id="ARBA00022737"/>
    </source>
</evidence>
<reference evidence="6" key="3">
    <citation type="submission" date="2025-09" db="UniProtKB">
        <authorList>
            <consortium name="Ensembl"/>
        </authorList>
    </citation>
    <scope>IDENTIFICATION</scope>
    <source>
        <strain evidence="6">Isolate ISIS603380</strain>
    </source>
</reference>
<dbReference type="Pfam" id="PF00052">
    <property type="entry name" value="Laminin_B"/>
    <property type="match status" value="1"/>
</dbReference>